<dbReference type="GO" id="GO:0016887">
    <property type="term" value="F:ATP hydrolysis activity"/>
    <property type="evidence" value="ECO:0007669"/>
    <property type="project" value="InterPro"/>
</dbReference>
<dbReference type="GO" id="GO:0005524">
    <property type="term" value="F:ATP binding"/>
    <property type="evidence" value="ECO:0007669"/>
    <property type="project" value="InterPro"/>
</dbReference>
<evidence type="ECO:0000313" key="3">
    <source>
        <dbReference type="Proteomes" id="UP000199397"/>
    </source>
</evidence>
<dbReference type="RefSeq" id="WP_245706974.1">
    <property type="nucleotide sequence ID" value="NZ_FNQP01000009.1"/>
</dbReference>
<gene>
    <name evidence="2" type="ORF">SAMN05660964_01784</name>
</gene>
<proteinExistence type="predicted"/>
<keyword evidence="3" id="KW-1185">Reference proteome</keyword>
<dbReference type="InterPro" id="IPR027417">
    <property type="entry name" value="P-loop_NTPase"/>
</dbReference>
<dbReference type="Proteomes" id="UP000199397">
    <property type="component" value="Unassembled WGS sequence"/>
</dbReference>
<name>A0A1H4BYI0_9GAMM</name>
<dbReference type="PANTHER" id="PTHR37291">
    <property type="entry name" value="5-METHYLCYTOSINE-SPECIFIC RESTRICTION ENZYME B"/>
    <property type="match status" value="1"/>
</dbReference>
<dbReference type="Gene3D" id="3.40.50.300">
    <property type="entry name" value="P-loop containing nucleotide triphosphate hydrolases"/>
    <property type="match status" value="1"/>
</dbReference>
<dbReference type="EMBL" id="FNQP01000009">
    <property type="protein sequence ID" value="SEA52892.1"/>
    <property type="molecule type" value="Genomic_DNA"/>
</dbReference>
<dbReference type="PANTHER" id="PTHR37291:SF1">
    <property type="entry name" value="TYPE IV METHYL-DIRECTED RESTRICTION ENZYME ECOKMCRB SUBUNIT"/>
    <property type="match status" value="1"/>
</dbReference>
<dbReference type="AlphaFoldDB" id="A0A1H4BYI0"/>
<feature type="domain" description="ATPase dynein-related AAA" evidence="1">
    <location>
        <begin position="19"/>
        <end position="101"/>
    </location>
</feature>
<sequence>MEFEPKAGVFKSFCEDAGKPENKDKKYAFIIDEINRADLSRVFGEAFSLLEESYRGEFIETQYSYITGNKFTIPENVYIIGTMNDVDRSVESMDFALRRRFAWREISAKDSESIIDVADIDQQWKVEAKKRMSSLNDKIAEILESTSYQIGGAYYKKLEKYKASNDLTEAFKQLWNNHIAVLLHEYLRGIPKSKDKFEEMKKAFDA</sequence>
<evidence type="ECO:0000259" key="1">
    <source>
        <dbReference type="Pfam" id="PF07728"/>
    </source>
</evidence>
<reference evidence="2 3" key="1">
    <citation type="submission" date="2016-10" db="EMBL/GenBank/DDBJ databases">
        <authorList>
            <person name="de Groot N.N."/>
        </authorList>
    </citation>
    <scope>NUCLEOTIDE SEQUENCE [LARGE SCALE GENOMIC DNA]</scope>
    <source>
        <strain evidence="2 3">DSM 21228</strain>
    </source>
</reference>
<protein>
    <submittedName>
        <fullName evidence="2">AAA domain (Dynein-related subfamily)</fullName>
    </submittedName>
</protein>
<dbReference type="SUPFAM" id="SSF52540">
    <property type="entry name" value="P-loop containing nucleoside triphosphate hydrolases"/>
    <property type="match status" value="1"/>
</dbReference>
<accession>A0A1H4BYI0</accession>
<dbReference type="InterPro" id="IPR052934">
    <property type="entry name" value="Methyl-DNA_Rec/Restrict_Enz"/>
</dbReference>
<organism evidence="2 3">
    <name type="scientific">Thiothrix caldifontis</name>
    <dbReference type="NCBI Taxonomy" id="525918"/>
    <lineage>
        <taxon>Bacteria</taxon>
        <taxon>Pseudomonadati</taxon>
        <taxon>Pseudomonadota</taxon>
        <taxon>Gammaproteobacteria</taxon>
        <taxon>Thiotrichales</taxon>
        <taxon>Thiotrichaceae</taxon>
        <taxon>Thiothrix</taxon>
    </lineage>
</organism>
<dbReference type="Pfam" id="PF07728">
    <property type="entry name" value="AAA_5"/>
    <property type="match status" value="1"/>
</dbReference>
<evidence type="ECO:0000313" key="2">
    <source>
        <dbReference type="EMBL" id="SEA52892.1"/>
    </source>
</evidence>
<dbReference type="STRING" id="525918.SAMN05660964_01784"/>
<dbReference type="InterPro" id="IPR011704">
    <property type="entry name" value="ATPase_dyneun-rel_AAA"/>
</dbReference>